<feature type="compositionally biased region" description="Basic and acidic residues" evidence="1">
    <location>
        <begin position="1"/>
        <end position="18"/>
    </location>
</feature>
<feature type="region of interest" description="Disordered" evidence="1">
    <location>
        <begin position="1"/>
        <end position="163"/>
    </location>
</feature>
<dbReference type="PANTHER" id="PTHR36721">
    <property type="entry name" value="PROLINE-RICH FAMILY PROTEIN"/>
    <property type="match status" value="1"/>
</dbReference>
<feature type="compositionally biased region" description="Basic and acidic residues" evidence="1">
    <location>
        <begin position="39"/>
        <end position="55"/>
    </location>
</feature>
<feature type="compositionally biased region" description="Pro residues" evidence="1">
    <location>
        <begin position="192"/>
        <end position="201"/>
    </location>
</feature>
<feature type="compositionally biased region" description="Basic and acidic residues" evidence="1">
    <location>
        <begin position="444"/>
        <end position="459"/>
    </location>
</feature>
<sequence>MSSPRHSEGNLDDVERGHQLKRRKTNPKDKTNPENNADSENKLDSENKPDFENKPDTNGNPRADSPTPTLPLRVRFGIPPRGGHSGPRSPRGDHSNLISPPGSRVRLPPMIPPRPRNPYRARRGNHLSPCPSETERGLAPPPGSPHHTLLPSESPSAPPEGFSHYTLLEHAANRANSIARLQEHFAASIPRPSAPPPPPSSPESEGGSSSSSIPSPPKAPPRAPRPAPRVLLPAPRALFPACFPAPPPLSFPLPAAAASETKPAGPSRFYADNYNSQNEDNNNSNNNKPATNVNWNTASRNENPPPYHSNGTRARAPPAVSQKKHKPSSSYSSIKKICASPKLFTKKVGAELREMLDTEETKRLHRRGLDPETREVFEECCRNRGFVVRPLMCRFETTDGFDYVQGMKQSFPSCLWRDKRCFRGLDPSFGPEVDEVDEVGGDQEGGKGKEKMTEQDVEERKMRVREKHYMENYDRWMELGITKSPVIVVADRMNKIRAVILRYRIMNVGDMEGAGDDLRLVVNENKKFGEEDDDDDEDDESDSSEDEDMDDDRYVPGWIGLKVFDFRKPGVESLELQIALGEVITYIFDCFDDVESVLLTGGGGPSYNSLGDVDVDYYYYPASVDERAKMQRYMDMEDNVRRLALGLGFEREIERVGPRDRWIFKYDAENLRGLMETLDSLNGFREHAEVEGKQERERQYRKQLFEDGKAILTVGGARAPASATRTVVDGLKAKTQRELDDFMIQALAEHCDGEHLIRTRRQGFRPMPGGVSASKTPLEDKEKEDIGLGELVEWFDRLPPLDNKTNNKDIKANNGKKPPRRMTTARMPLPEYRGLMMKSAGMEVGKDGVNMVGRESPEEPSAFRKVQDDEFSTSDGSLSSESNAFLDDIDDESLDEFDISDELINEANGNNKDGSDNFISEANLEDNQEMSAIIADGDEYHFTNSPVGLENAPPAVHVVNVEDVAQKADDDKKDDVEVDVKSVNPDSSSSSDEEETSHTDMNHGLLGNFPGGFSPFSPAGDGGAPRFSPGSFYFLCADIYSDEPQDEGEED</sequence>
<dbReference type="Proteomes" id="UP001281003">
    <property type="component" value="Unassembled WGS sequence"/>
</dbReference>
<feature type="region of interest" description="Disordered" evidence="1">
    <location>
        <begin position="256"/>
        <end position="331"/>
    </location>
</feature>
<feature type="region of interest" description="Disordered" evidence="1">
    <location>
        <begin position="852"/>
        <end position="884"/>
    </location>
</feature>
<reference evidence="2" key="1">
    <citation type="journal article" date="2023" name="Mol. Phylogenet. Evol.">
        <title>Genome-scale phylogeny and comparative genomics of the fungal order Sordariales.</title>
        <authorList>
            <person name="Hensen N."/>
            <person name="Bonometti L."/>
            <person name="Westerberg I."/>
            <person name="Brannstrom I.O."/>
            <person name="Guillou S."/>
            <person name="Cros-Aarteil S."/>
            <person name="Calhoun S."/>
            <person name="Haridas S."/>
            <person name="Kuo A."/>
            <person name="Mondo S."/>
            <person name="Pangilinan J."/>
            <person name="Riley R."/>
            <person name="LaButti K."/>
            <person name="Andreopoulos B."/>
            <person name="Lipzen A."/>
            <person name="Chen C."/>
            <person name="Yan M."/>
            <person name="Daum C."/>
            <person name="Ng V."/>
            <person name="Clum A."/>
            <person name="Steindorff A."/>
            <person name="Ohm R.A."/>
            <person name="Martin F."/>
            <person name="Silar P."/>
            <person name="Natvig D.O."/>
            <person name="Lalanne C."/>
            <person name="Gautier V."/>
            <person name="Ament-Velasquez S.L."/>
            <person name="Kruys A."/>
            <person name="Hutchinson M.I."/>
            <person name="Powell A.J."/>
            <person name="Barry K."/>
            <person name="Miller A.N."/>
            <person name="Grigoriev I.V."/>
            <person name="Debuchy R."/>
            <person name="Gladieux P."/>
            <person name="Hiltunen Thoren M."/>
            <person name="Johannesson H."/>
        </authorList>
    </citation>
    <scope>NUCLEOTIDE SEQUENCE</scope>
    <source>
        <strain evidence="2">FGSC 1904</strain>
    </source>
</reference>
<feature type="region of interest" description="Disordered" evidence="1">
    <location>
        <begin position="527"/>
        <end position="553"/>
    </location>
</feature>
<evidence type="ECO:0000256" key="1">
    <source>
        <dbReference type="SAM" id="MobiDB-lite"/>
    </source>
</evidence>
<protein>
    <submittedName>
        <fullName evidence="2">Uncharacterized protein</fullName>
    </submittedName>
</protein>
<accession>A0AAE0U9W8</accession>
<feature type="compositionally biased region" description="Acidic residues" evidence="1">
    <location>
        <begin position="530"/>
        <end position="551"/>
    </location>
</feature>
<feature type="region of interest" description="Disordered" evidence="1">
    <location>
        <begin position="763"/>
        <end position="782"/>
    </location>
</feature>
<evidence type="ECO:0000313" key="2">
    <source>
        <dbReference type="EMBL" id="KAK3395980.1"/>
    </source>
</evidence>
<feature type="compositionally biased region" description="Low complexity" evidence="1">
    <location>
        <begin position="202"/>
        <end position="213"/>
    </location>
</feature>
<name>A0AAE0U9W8_SORBR</name>
<gene>
    <name evidence="2" type="ORF">B0T20DRAFT_487625</name>
</gene>
<reference evidence="2" key="2">
    <citation type="submission" date="2023-07" db="EMBL/GenBank/DDBJ databases">
        <authorList>
            <consortium name="Lawrence Berkeley National Laboratory"/>
            <person name="Haridas S."/>
            <person name="Hensen N."/>
            <person name="Bonometti L."/>
            <person name="Westerberg I."/>
            <person name="Brannstrom I.O."/>
            <person name="Guillou S."/>
            <person name="Cros-Aarteil S."/>
            <person name="Calhoun S."/>
            <person name="Kuo A."/>
            <person name="Mondo S."/>
            <person name="Pangilinan J."/>
            <person name="Riley R."/>
            <person name="LaButti K."/>
            <person name="Andreopoulos B."/>
            <person name="Lipzen A."/>
            <person name="Chen C."/>
            <person name="Yanf M."/>
            <person name="Daum C."/>
            <person name="Ng V."/>
            <person name="Clum A."/>
            <person name="Steindorff A."/>
            <person name="Ohm R."/>
            <person name="Martin F."/>
            <person name="Silar P."/>
            <person name="Natvig D."/>
            <person name="Lalanne C."/>
            <person name="Gautier V."/>
            <person name="Ament-velasquez S.L."/>
            <person name="Kruys A."/>
            <person name="Hutchinson M.I."/>
            <person name="Powell A.J."/>
            <person name="Barry K."/>
            <person name="Miller A.N."/>
            <person name="Grigoriev I.V."/>
            <person name="Debuchy R."/>
            <person name="Gladieux P."/>
            <person name="Thoren M.H."/>
            <person name="Johannesson H."/>
        </authorList>
    </citation>
    <scope>NUCLEOTIDE SEQUENCE</scope>
    <source>
        <strain evidence="2">FGSC 1904</strain>
    </source>
</reference>
<feature type="compositionally biased region" description="Low complexity" evidence="1">
    <location>
        <begin position="79"/>
        <end position="89"/>
    </location>
</feature>
<dbReference type="EMBL" id="JAUTDP010000010">
    <property type="protein sequence ID" value="KAK3395980.1"/>
    <property type="molecule type" value="Genomic_DNA"/>
</dbReference>
<dbReference type="AlphaFoldDB" id="A0AAE0U9W8"/>
<comment type="caution">
    <text evidence="2">The sequence shown here is derived from an EMBL/GenBank/DDBJ whole genome shotgun (WGS) entry which is preliminary data.</text>
</comment>
<feature type="compositionally biased region" description="Basic and acidic residues" evidence="1">
    <location>
        <begin position="965"/>
        <end position="980"/>
    </location>
</feature>
<feature type="compositionally biased region" description="Polar residues" evidence="1">
    <location>
        <begin position="873"/>
        <end position="883"/>
    </location>
</feature>
<feature type="region of interest" description="Disordered" evidence="1">
    <location>
        <begin position="965"/>
        <end position="1024"/>
    </location>
</feature>
<keyword evidence="3" id="KW-1185">Reference proteome</keyword>
<organism evidence="2 3">
    <name type="scientific">Sordaria brevicollis</name>
    <dbReference type="NCBI Taxonomy" id="83679"/>
    <lineage>
        <taxon>Eukaryota</taxon>
        <taxon>Fungi</taxon>
        <taxon>Dikarya</taxon>
        <taxon>Ascomycota</taxon>
        <taxon>Pezizomycotina</taxon>
        <taxon>Sordariomycetes</taxon>
        <taxon>Sordariomycetidae</taxon>
        <taxon>Sordariales</taxon>
        <taxon>Sordariaceae</taxon>
        <taxon>Sordaria</taxon>
    </lineage>
</organism>
<dbReference type="PANTHER" id="PTHR36721:SF1">
    <property type="entry name" value="OS04G0446401 PROTEIN"/>
    <property type="match status" value="1"/>
</dbReference>
<feature type="compositionally biased region" description="Low complexity" evidence="1">
    <location>
        <begin position="273"/>
        <end position="294"/>
    </location>
</feature>
<feature type="region of interest" description="Disordered" evidence="1">
    <location>
        <begin position="433"/>
        <end position="459"/>
    </location>
</feature>
<feature type="compositionally biased region" description="Pro residues" evidence="1">
    <location>
        <begin position="214"/>
        <end position="227"/>
    </location>
</feature>
<evidence type="ECO:0000313" key="3">
    <source>
        <dbReference type="Proteomes" id="UP001281003"/>
    </source>
</evidence>
<feature type="region of interest" description="Disordered" evidence="1">
    <location>
        <begin position="803"/>
        <end position="823"/>
    </location>
</feature>
<feature type="compositionally biased region" description="Basic and acidic residues" evidence="1">
    <location>
        <begin position="855"/>
        <end position="868"/>
    </location>
</feature>
<proteinExistence type="predicted"/>
<feature type="region of interest" description="Disordered" evidence="1">
    <location>
        <begin position="187"/>
        <end position="229"/>
    </location>
</feature>